<keyword evidence="4" id="KW-0597">Phosphoprotein</keyword>
<feature type="region of interest" description="Disordered" evidence="17">
    <location>
        <begin position="696"/>
        <end position="739"/>
    </location>
</feature>
<feature type="compositionally biased region" description="Polar residues" evidence="17">
    <location>
        <begin position="708"/>
        <end position="720"/>
    </location>
</feature>
<keyword evidence="8" id="KW-0479">Metal-binding</keyword>
<keyword evidence="14" id="KW-0804">Transcription</keyword>
<feature type="compositionally biased region" description="Polar residues" evidence="17">
    <location>
        <begin position="443"/>
        <end position="463"/>
    </location>
</feature>
<dbReference type="GO" id="GO:0005694">
    <property type="term" value="C:chromosome"/>
    <property type="evidence" value="ECO:0007669"/>
    <property type="project" value="UniProtKB-SubCell"/>
</dbReference>
<evidence type="ECO:0000259" key="22">
    <source>
        <dbReference type="PROSITE" id="PS51215"/>
    </source>
</evidence>
<dbReference type="InterPro" id="IPR003616">
    <property type="entry name" value="Post-SET_dom"/>
</dbReference>
<dbReference type="Pfam" id="PF23004">
    <property type="entry name" value="PHDvar_NSD"/>
    <property type="match status" value="1"/>
</dbReference>
<dbReference type="SMART" id="SM00384">
    <property type="entry name" value="AT_hook"/>
    <property type="match status" value="2"/>
</dbReference>
<feature type="region of interest" description="Disordered" evidence="17">
    <location>
        <begin position="111"/>
        <end position="132"/>
    </location>
</feature>
<proteinExistence type="predicted"/>
<feature type="domain" description="PHD-type" evidence="18">
    <location>
        <begin position="1250"/>
        <end position="1294"/>
    </location>
</feature>
<keyword evidence="5 23" id="KW-0489">Methyltransferase</keyword>
<dbReference type="SUPFAM" id="SSF63748">
    <property type="entry name" value="Tudor/PWWP/MBT"/>
    <property type="match status" value="2"/>
</dbReference>
<dbReference type="GO" id="GO:0003677">
    <property type="term" value="F:DNA binding"/>
    <property type="evidence" value="ECO:0007669"/>
    <property type="project" value="InterPro"/>
</dbReference>
<protein>
    <submittedName>
        <fullName evidence="23">Histone-lysine N-methyltransferase, H3 lysine-36 and H4 lysine-20 specific</fullName>
    </submittedName>
</protein>
<feature type="region of interest" description="Disordered" evidence="17">
    <location>
        <begin position="883"/>
        <end position="947"/>
    </location>
</feature>
<dbReference type="SMART" id="SM00249">
    <property type="entry name" value="PHD"/>
    <property type="match status" value="3"/>
</dbReference>
<dbReference type="InterPro" id="IPR055197">
    <property type="entry name" value="PHDvar_NSD"/>
</dbReference>
<organism evidence="23">
    <name type="scientific">Lygus hesperus</name>
    <name type="common">Western plant bug</name>
    <dbReference type="NCBI Taxonomy" id="30085"/>
    <lineage>
        <taxon>Eukaryota</taxon>
        <taxon>Metazoa</taxon>
        <taxon>Ecdysozoa</taxon>
        <taxon>Arthropoda</taxon>
        <taxon>Hexapoda</taxon>
        <taxon>Insecta</taxon>
        <taxon>Pterygota</taxon>
        <taxon>Neoptera</taxon>
        <taxon>Paraneoptera</taxon>
        <taxon>Hemiptera</taxon>
        <taxon>Heteroptera</taxon>
        <taxon>Panheteroptera</taxon>
        <taxon>Cimicomorpha</taxon>
        <taxon>Miridae</taxon>
        <taxon>Mirini</taxon>
        <taxon>Lygus</taxon>
    </lineage>
</organism>
<dbReference type="PROSITE" id="PS51215">
    <property type="entry name" value="AWS"/>
    <property type="match status" value="1"/>
</dbReference>
<feature type="compositionally biased region" description="Polar residues" evidence="17">
    <location>
        <begin position="1796"/>
        <end position="1807"/>
    </location>
</feature>
<evidence type="ECO:0000256" key="11">
    <source>
        <dbReference type="ARBA" id="ARBA00022833"/>
    </source>
</evidence>
<dbReference type="PANTHER" id="PTHR22884">
    <property type="entry name" value="SET DOMAIN PROTEINS"/>
    <property type="match status" value="1"/>
</dbReference>
<evidence type="ECO:0000256" key="12">
    <source>
        <dbReference type="ARBA" id="ARBA00022853"/>
    </source>
</evidence>
<dbReference type="InterPro" id="IPR050777">
    <property type="entry name" value="SET2_Histone-Lys_MeTrsfase"/>
</dbReference>
<evidence type="ECO:0000259" key="18">
    <source>
        <dbReference type="PROSITE" id="PS50016"/>
    </source>
</evidence>
<feature type="domain" description="AWS" evidence="22">
    <location>
        <begin position="1435"/>
        <end position="1485"/>
    </location>
</feature>
<evidence type="ECO:0000256" key="16">
    <source>
        <dbReference type="PROSITE-ProRule" id="PRU00146"/>
    </source>
</evidence>
<feature type="domain" description="PWWP" evidence="20">
    <location>
        <begin position="1299"/>
        <end position="1361"/>
    </location>
</feature>
<feature type="region of interest" description="Disordered" evidence="17">
    <location>
        <begin position="815"/>
        <end position="835"/>
    </location>
</feature>
<dbReference type="Pfam" id="PF00855">
    <property type="entry name" value="PWWP"/>
    <property type="match status" value="2"/>
</dbReference>
<feature type="region of interest" description="Disordered" evidence="17">
    <location>
        <begin position="549"/>
        <end position="568"/>
    </location>
</feature>
<evidence type="ECO:0000259" key="19">
    <source>
        <dbReference type="PROSITE" id="PS50280"/>
    </source>
</evidence>
<feature type="region of interest" description="Disordered" evidence="17">
    <location>
        <begin position="29"/>
        <end position="73"/>
    </location>
</feature>
<keyword evidence="9" id="KW-0677">Repeat</keyword>
<dbReference type="SUPFAM" id="SSF82199">
    <property type="entry name" value="SET domain"/>
    <property type="match status" value="1"/>
</dbReference>
<evidence type="ECO:0000256" key="3">
    <source>
        <dbReference type="ARBA" id="ARBA00022454"/>
    </source>
</evidence>
<dbReference type="GO" id="GO:0005634">
    <property type="term" value="C:nucleus"/>
    <property type="evidence" value="ECO:0007669"/>
    <property type="project" value="UniProtKB-SubCell"/>
</dbReference>
<evidence type="ECO:0000256" key="6">
    <source>
        <dbReference type="ARBA" id="ARBA00022679"/>
    </source>
</evidence>
<dbReference type="InterPro" id="IPR041306">
    <property type="entry name" value="C5HCH"/>
</dbReference>
<feature type="compositionally biased region" description="Basic residues" evidence="17">
    <location>
        <begin position="607"/>
        <end position="616"/>
    </location>
</feature>
<keyword evidence="13" id="KW-0805">Transcription regulation</keyword>
<evidence type="ECO:0000259" key="20">
    <source>
        <dbReference type="PROSITE" id="PS50812"/>
    </source>
</evidence>
<feature type="compositionally biased region" description="Basic residues" evidence="17">
    <location>
        <begin position="1650"/>
        <end position="1662"/>
    </location>
</feature>
<dbReference type="PROSITE" id="PS50280">
    <property type="entry name" value="SET"/>
    <property type="match status" value="1"/>
</dbReference>
<feature type="domain" description="SET" evidence="19">
    <location>
        <begin position="1487"/>
        <end position="1604"/>
    </location>
</feature>
<dbReference type="PROSITE" id="PS50812">
    <property type="entry name" value="PWWP"/>
    <property type="match status" value="2"/>
</dbReference>
<evidence type="ECO:0000256" key="7">
    <source>
        <dbReference type="ARBA" id="ARBA00022691"/>
    </source>
</evidence>
<gene>
    <name evidence="23" type="primary">Nsd1_0</name>
    <name evidence="23" type="ORF">g.75327</name>
</gene>
<dbReference type="PROSITE" id="PS50868">
    <property type="entry name" value="POST_SET"/>
    <property type="match status" value="1"/>
</dbReference>
<evidence type="ECO:0000256" key="9">
    <source>
        <dbReference type="ARBA" id="ARBA00022737"/>
    </source>
</evidence>
<feature type="compositionally biased region" description="Basic residues" evidence="17">
    <location>
        <begin position="533"/>
        <end position="542"/>
    </location>
</feature>
<dbReference type="Pfam" id="PF17982">
    <property type="entry name" value="C5HCH"/>
    <property type="match status" value="1"/>
</dbReference>
<dbReference type="Gene3D" id="2.30.30.140">
    <property type="match status" value="2"/>
</dbReference>
<evidence type="ECO:0000259" key="21">
    <source>
        <dbReference type="PROSITE" id="PS50868"/>
    </source>
</evidence>
<sequence>MMSLIERDSSEIPLQADGLTHISTLASSSTSAGPVWKKSSPLRTYSKKMVSPVPPSPTTICSSPEVENEDKSRYGRARKLIPSDDFLSTDKKVSQYLKIRTANQLHNFRATYSNSKVRSTPKKPKAPRKSAPAGLCRSFSMNYLPQPEENEVNNMTSEMASVLDLAAPTCTETVETPLPLQECESDSESDSMVPQDYSVGDLVWAAIPTYPYWPAMITRDPVTSLPYKVTGTGNTSRTLWHVHFFGDKGMRGWVVTRNTLVFDGLESYNNAKAEFLSSTLIKMGKKKKKIMAKAFTVPDHYSKSWASAVSESQSLLASSRSDRLEYLISTYAPKIETLKKRQRSLSLCDLSSISKKQRTSEPPKRRNSVAPKTVKQKSTAEPIKPLGISARPKTVVRAIPTKVPKCPETSPPISTSMGLEVPNSPARDHLLVGPDSALVASDKSPSVTPKRSTPKAVNTKSAQPTPPSTPSLKARLPLDEFEGSLGEKQHVEAENLSTQSVPGTSVLPEDVRDSLIVSLESGSKPTTPEMMRRGRGRPRKTSTKINCLSTKKSLKKPSPPVTTLPDQDSTLVSREGVSNSAGHGQVMKESPKNCQIRVKTESVSMKSPKKSPRAAIRKTSIPAQAVPEVPVKRPRGRPRKISLPTPGELENPNATPKRTKSQGRRSMPDPSSAGATPTILCAMGPGESVHVGVTPDKAKSQSRKKISPSASAVPTITRSGRQSKKPVALPMFTSPKPGKHELKNMNNASQLTVSAEQVLVDLALVKIEPESQPVTPTSKRKRLSEKLRKKKIKLEPDGECPVEVSIVKEEQELGKPPIKTETAAKAPKESQGSPRIPVTKKISLFAGIKDGKLCSICFKAGEIVRRCRGPCSLYMHEECSKKPRYVPDCDPAQDAQRKKKRTRKQIVVDGTENGMEKSKEDSSNDVPYSSNGSDSTPSDHDRSSMEMKQVNGLNEDSISAVDSALDNVQMQESTENEIRDDSRLLNGPTGSEKLLLNPAKTVETESLNGICRLNGKRADESNVEEAELVIHMSEPESFPDSSGIPTPPPEDNVKSPESPKSNGGQSLKCGQVVDDLAIVEIGAEQGNFPIDSAESMTSDASEKDKNDTSKKYAKDKGWVCNMCQEGNLGPCFSCGKDDGERVRCKTGMCGKVFHLECTKDWPQHTKKHTATGKLIFHCPAHTCHTCISDNPASLTSRYVNDKLVRCVRCPTTYHHGNFCVPAGSEILSSTQIICPRHFRQGKKSLGPVNASWCFLCSMGGSLICCDLCPNSFHVECLNISPPEGAYICEDCETGRFPLYGEIVWAKLGNYRWWPARILFPLEIPASLQRVDHVPGEFVVRFYGTYNYYWLHRGRVFLFHDGDGKKQESISLHSKKHSDGVFNRGVEEANKDFAIWTGERNRREETQRTSMKPPKYVKISSNRPVGSVKMNEADVSSLTACDCKPEEEDPCGPDSDCINRLLLVECSPHICPAGEKCNNKNFEKRLYPPLAPFRTEYRGWGLKTLGPLKKGDFIIEYVGEMIDEDEYKRRLLEMQRSKDENFYFLTLDKDRMLDAGPKGNLSRFMNHSCQPNCETQKWTVEGNTRVGLFALQEIPADTELVFNYNLMTTGDNKIECRCGAPNCAGFIGGKPNKQPSKPKDDSSIKLGNTRQRAKKKRRTRKKNLTKVALTNSSAIGTSSKVPSTKEEMKCYACHEIGATVACQDASCPQMYHLACLGLTKDPSKKWTCPWHECSVCGSRNKVVNCSLCINAYCSEHQEGNIVLNRGKGSLCHNHNMSDSGSEWSTGEKEDETVECRVNQTETKAPSRR</sequence>
<dbReference type="InterPro" id="IPR006560">
    <property type="entry name" value="AWS_dom"/>
</dbReference>
<dbReference type="SMART" id="SM00508">
    <property type="entry name" value="PostSET"/>
    <property type="match status" value="1"/>
</dbReference>
<dbReference type="InterPro" id="IPR001965">
    <property type="entry name" value="Znf_PHD"/>
</dbReference>
<name>A0A146KJQ4_LYGHE</name>
<dbReference type="Pfam" id="PF22908">
    <property type="entry name" value="PHD_NSD"/>
    <property type="match status" value="1"/>
</dbReference>
<feature type="region of interest" description="Disordered" evidence="17">
    <location>
        <begin position="521"/>
        <end position="544"/>
    </location>
</feature>
<evidence type="ECO:0000256" key="13">
    <source>
        <dbReference type="ARBA" id="ARBA00023015"/>
    </source>
</evidence>
<dbReference type="Gene3D" id="3.30.40.10">
    <property type="entry name" value="Zinc/RING finger domain, C3HC4 (zinc finger)"/>
    <property type="match status" value="3"/>
</dbReference>
<evidence type="ECO:0000256" key="1">
    <source>
        <dbReference type="ARBA" id="ARBA00004123"/>
    </source>
</evidence>
<feature type="compositionally biased region" description="Polar residues" evidence="17">
    <location>
        <begin position="924"/>
        <end position="936"/>
    </location>
</feature>
<dbReference type="InterPro" id="IPR017956">
    <property type="entry name" value="AT_hook_DNA-bd_motif"/>
</dbReference>
<feature type="region of interest" description="Disordered" evidence="17">
    <location>
        <begin position="1089"/>
        <end position="1108"/>
    </location>
</feature>
<dbReference type="CDD" id="cd15566">
    <property type="entry name" value="PHD3_NSD"/>
    <property type="match status" value="1"/>
</dbReference>
<feature type="domain" description="PWWP" evidence="20">
    <location>
        <begin position="199"/>
        <end position="264"/>
    </location>
</feature>
<dbReference type="GO" id="GO:0016279">
    <property type="term" value="F:protein-lysine N-methyltransferase activity"/>
    <property type="evidence" value="ECO:0007669"/>
    <property type="project" value="UniProtKB-ARBA"/>
</dbReference>
<keyword evidence="15" id="KW-0539">Nucleus</keyword>
<keyword evidence="6 23" id="KW-0808">Transferase</keyword>
<reference evidence="23" key="1">
    <citation type="journal article" date="2016" name="Gigascience">
        <title>De novo construction of an expanded transcriptome assembly for the western tarnished plant bug, Lygus hesperus.</title>
        <authorList>
            <person name="Tassone E.E."/>
            <person name="Geib S.M."/>
            <person name="Hall B."/>
            <person name="Fabrick J.A."/>
            <person name="Brent C.S."/>
            <person name="Hull J.J."/>
        </authorList>
    </citation>
    <scope>NUCLEOTIDE SEQUENCE</scope>
</reference>
<dbReference type="SMART" id="SM00570">
    <property type="entry name" value="AWS"/>
    <property type="match status" value="1"/>
</dbReference>
<feature type="region of interest" description="Disordered" evidence="17">
    <location>
        <begin position="354"/>
        <end position="389"/>
    </location>
</feature>
<keyword evidence="7" id="KW-0949">S-adenosyl-L-methionine</keyword>
<dbReference type="GO" id="GO:0140938">
    <property type="term" value="F:histone H3 methyltransferase activity"/>
    <property type="evidence" value="ECO:0007669"/>
    <property type="project" value="UniProtKB-ARBA"/>
</dbReference>
<dbReference type="InterPro" id="IPR013083">
    <property type="entry name" value="Znf_RING/FYVE/PHD"/>
</dbReference>
<dbReference type="Pfam" id="PF00856">
    <property type="entry name" value="SET"/>
    <property type="match status" value="1"/>
</dbReference>
<dbReference type="InterPro" id="IPR046341">
    <property type="entry name" value="SET_dom_sf"/>
</dbReference>
<dbReference type="GO" id="GO:0032259">
    <property type="term" value="P:methylation"/>
    <property type="evidence" value="ECO:0007669"/>
    <property type="project" value="UniProtKB-KW"/>
</dbReference>
<dbReference type="GO" id="GO:0008270">
    <property type="term" value="F:zinc ion binding"/>
    <property type="evidence" value="ECO:0007669"/>
    <property type="project" value="UniProtKB-KW"/>
</dbReference>
<dbReference type="PRINTS" id="PR00929">
    <property type="entry name" value="ATHOOK"/>
</dbReference>
<evidence type="ECO:0000256" key="2">
    <source>
        <dbReference type="ARBA" id="ARBA00004286"/>
    </source>
</evidence>
<dbReference type="EMBL" id="GDHC01021816">
    <property type="protein sequence ID" value="JAP96812.1"/>
    <property type="molecule type" value="Transcribed_RNA"/>
</dbReference>
<dbReference type="CDD" id="cd15565">
    <property type="entry name" value="PHD2_NSD"/>
    <property type="match status" value="1"/>
</dbReference>
<evidence type="ECO:0000256" key="5">
    <source>
        <dbReference type="ARBA" id="ARBA00022603"/>
    </source>
</evidence>
<dbReference type="PROSITE" id="PS01359">
    <property type="entry name" value="ZF_PHD_1"/>
    <property type="match status" value="1"/>
</dbReference>
<evidence type="ECO:0000256" key="15">
    <source>
        <dbReference type="ARBA" id="ARBA00023242"/>
    </source>
</evidence>
<dbReference type="InterPro" id="IPR011011">
    <property type="entry name" value="Znf_FYVE_PHD"/>
</dbReference>
<dbReference type="Gene3D" id="2.170.270.10">
    <property type="entry name" value="SET domain"/>
    <property type="match status" value="1"/>
</dbReference>
<dbReference type="InterPro" id="IPR019787">
    <property type="entry name" value="Znf_PHD-finger"/>
</dbReference>
<dbReference type="CDD" id="cd20144">
    <property type="entry name" value="PWWP_NSD_rpt1"/>
    <property type="match status" value="1"/>
</dbReference>
<dbReference type="CDD" id="cd19173">
    <property type="entry name" value="SET_NSD"/>
    <property type="match status" value="1"/>
</dbReference>
<evidence type="ECO:0000256" key="17">
    <source>
        <dbReference type="SAM" id="MobiDB-lite"/>
    </source>
</evidence>
<dbReference type="SMART" id="SM00317">
    <property type="entry name" value="SET"/>
    <property type="match status" value="1"/>
</dbReference>
<dbReference type="InterPro" id="IPR000313">
    <property type="entry name" value="PWWP_dom"/>
</dbReference>
<feature type="region of interest" description="Disordered" evidence="17">
    <location>
        <begin position="1776"/>
        <end position="1807"/>
    </location>
</feature>
<keyword evidence="10 16" id="KW-0863">Zinc-finger</keyword>
<dbReference type="CDD" id="cd15567">
    <property type="entry name" value="PHD4_NSD"/>
    <property type="match status" value="1"/>
</dbReference>
<keyword evidence="12" id="KW-0156">Chromatin regulator</keyword>
<dbReference type="PROSITE" id="PS50016">
    <property type="entry name" value="ZF_PHD_2"/>
    <property type="match status" value="1"/>
</dbReference>
<feature type="region of interest" description="Disordered" evidence="17">
    <location>
        <begin position="401"/>
        <end position="474"/>
    </location>
</feature>
<evidence type="ECO:0000313" key="23">
    <source>
        <dbReference type="EMBL" id="JAP96812.1"/>
    </source>
</evidence>
<dbReference type="FunFam" id="2.170.270.10:FF:000002">
    <property type="entry name" value="Histone-lysine N-methyltransferase"/>
    <property type="match status" value="1"/>
</dbReference>
<dbReference type="CDD" id="cd05838">
    <property type="entry name" value="PWWP_NSD_rpt2"/>
    <property type="match status" value="1"/>
</dbReference>
<dbReference type="InterPro" id="IPR019786">
    <property type="entry name" value="Zinc_finger_PHD-type_CS"/>
</dbReference>
<feature type="region of interest" description="Disordered" evidence="17">
    <location>
        <begin position="1033"/>
        <end position="1068"/>
    </location>
</feature>
<dbReference type="CDD" id="cd15568">
    <property type="entry name" value="PHD5_NSD"/>
    <property type="match status" value="1"/>
</dbReference>
<evidence type="ECO:0000256" key="8">
    <source>
        <dbReference type="ARBA" id="ARBA00022723"/>
    </source>
</evidence>
<dbReference type="SMART" id="SM00293">
    <property type="entry name" value="PWWP"/>
    <property type="match status" value="2"/>
</dbReference>
<feature type="region of interest" description="Disordered" evidence="17">
    <location>
        <begin position="1628"/>
        <end position="1662"/>
    </location>
</feature>
<feature type="region of interest" description="Disordered" evidence="17">
    <location>
        <begin position="575"/>
        <end position="677"/>
    </location>
</feature>
<evidence type="ECO:0000256" key="14">
    <source>
        <dbReference type="ARBA" id="ARBA00023163"/>
    </source>
</evidence>
<feature type="region of interest" description="Disordered" evidence="17">
    <location>
        <begin position="970"/>
        <end position="992"/>
    </location>
</feature>
<accession>A0A146KJQ4</accession>
<evidence type="ECO:0000256" key="10">
    <source>
        <dbReference type="ARBA" id="ARBA00022771"/>
    </source>
</evidence>
<keyword evidence="11" id="KW-0862">Zinc</keyword>
<comment type="subcellular location">
    <subcellularLocation>
        <location evidence="2">Chromosome</location>
    </subcellularLocation>
    <subcellularLocation>
        <location evidence="1">Nucleus</location>
    </subcellularLocation>
</comment>
<feature type="compositionally biased region" description="Basic residues" evidence="17">
    <location>
        <begin position="119"/>
        <end position="128"/>
    </location>
</feature>
<keyword evidence="3" id="KW-0158">Chromosome</keyword>
<dbReference type="InterPro" id="IPR001214">
    <property type="entry name" value="SET_dom"/>
</dbReference>
<evidence type="ECO:0000256" key="4">
    <source>
        <dbReference type="ARBA" id="ARBA00022553"/>
    </source>
</evidence>
<feature type="domain" description="Post-SET" evidence="21">
    <location>
        <begin position="1611"/>
        <end position="1627"/>
    </location>
</feature>
<dbReference type="SUPFAM" id="SSF57903">
    <property type="entry name" value="FYVE/PHD zinc finger"/>
    <property type="match status" value="2"/>
</dbReference>
<dbReference type="Pfam" id="PF17907">
    <property type="entry name" value="AWS"/>
    <property type="match status" value="1"/>
</dbReference>
<dbReference type="InterPro" id="IPR055198">
    <property type="entry name" value="NSD_PHD"/>
</dbReference>